<feature type="compositionally biased region" description="Low complexity" evidence="1">
    <location>
        <begin position="39"/>
        <end position="68"/>
    </location>
</feature>
<feature type="region of interest" description="Disordered" evidence="1">
    <location>
        <begin position="29"/>
        <end position="68"/>
    </location>
</feature>
<feature type="chain" id="PRO_5012937672" description="Ubiquitin 3 binding protein But2 C-terminal domain-containing protein" evidence="2">
    <location>
        <begin position="20"/>
        <end position="237"/>
    </location>
</feature>
<name>A0A1Y2LWZ8_EPING</name>
<proteinExistence type="predicted"/>
<evidence type="ECO:0000256" key="2">
    <source>
        <dbReference type="SAM" id="SignalP"/>
    </source>
</evidence>
<sequence>MRLTRTPTLLSVLLPLTLAAPPPWPFTNTTTSAVDKSSSDTLSSDTTSSDTPPSDTTTIPTNETDITNTTLSSSLSGGPYICNCAYPSDLTVMNSRYPDYAHHLHAAHRFFMLRRQTPALGEIATRVQFTSLPPKSSNTTCRLEFIVPSPSTQVISGANPSFNVWSVVRPAGERANWDTYEGYKDDTKLFGVANGEQAALERIRANGGVAALGEDPCAETMTWQMGMRFDGPEKPNY</sequence>
<accession>A0A1Y2LWZ8</accession>
<dbReference type="InParanoid" id="A0A1Y2LWZ8"/>
<protein>
    <recommendedName>
        <fullName evidence="5">Ubiquitin 3 binding protein But2 C-terminal domain-containing protein</fullName>
    </recommendedName>
</protein>
<evidence type="ECO:0008006" key="5">
    <source>
        <dbReference type="Google" id="ProtNLM"/>
    </source>
</evidence>
<feature type="signal peptide" evidence="2">
    <location>
        <begin position="1"/>
        <end position="19"/>
    </location>
</feature>
<keyword evidence="4" id="KW-1185">Reference proteome</keyword>
<gene>
    <name evidence="3" type="ORF">B5807_07675</name>
</gene>
<dbReference type="Proteomes" id="UP000193240">
    <property type="component" value="Unassembled WGS sequence"/>
</dbReference>
<organism evidence="3 4">
    <name type="scientific">Epicoccum nigrum</name>
    <name type="common">Soil fungus</name>
    <name type="synonym">Epicoccum purpurascens</name>
    <dbReference type="NCBI Taxonomy" id="105696"/>
    <lineage>
        <taxon>Eukaryota</taxon>
        <taxon>Fungi</taxon>
        <taxon>Dikarya</taxon>
        <taxon>Ascomycota</taxon>
        <taxon>Pezizomycotina</taxon>
        <taxon>Dothideomycetes</taxon>
        <taxon>Pleosporomycetidae</taxon>
        <taxon>Pleosporales</taxon>
        <taxon>Pleosporineae</taxon>
        <taxon>Didymellaceae</taxon>
        <taxon>Epicoccum</taxon>
    </lineage>
</organism>
<evidence type="ECO:0000313" key="3">
    <source>
        <dbReference type="EMBL" id="OSS48416.1"/>
    </source>
</evidence>
<dbReference type="AlphaFoldDB" id="A0A1Y2LWZ8"/>
<keyword evidence="2" id="KW-0732">Signal</keyword>
<dbReference type="EMBL" id="KZ107846">
    <property type="protein sequence ID" value="OSS48416.1"/>
    <property type="molecule type" value="Genomic_DNA"/>
</dbReference>
<reference evidence="3 4" key="1">
    <citation type="journal article" date="2017" name="Genome Announc.">
        <title>Genome sequence of the saprophytic ascomycete Epicoccum nigrum ICMP 19927 strain isolated from New Zealand.</title>
        <authorList>
            <person name="Fokin M."/>
            <person name="Fleetwood D."/>
            <person name="Weir B.S."/>
            <person name="Villas-Boas S.G."/>
        </authorList>
    </citation>
    <scope>NUCLEOTIDE SEQUENCE [LARGE SCALE GENOMIC DNA]</scope>
    <source>
        <strain evidence="3 4">ICMP 19927</strain>
    </source>
</reference>
<evidence type="ECO:0000313" key="4">
    <source>
        <dbReference type="Proteomes" id="UP000193240"/>
    </source>
</evidence>
<evidence type="ECO:0000256" key="1">
    <source>
        <dbReference type="SAM" id="MobiDB-lite"/>
    </source>
</evidence>